<evidence type="ECO:0000313" key="1">
    <source>
        <dbReference type="EMBL" id="SFW65437.1"/>
    </source>
</evidence>
<keyword evidence="2" id="KW-1185">Reference proteome</keyword>
<reference evidence="2" key="1">
    <citation type="submission" date="2016-11" db="EMBL/GenBank/DDBJ databases">
        <authorList>
            <person name="Varghese N."/>
            <person name="Submissions S."/>
        </authorList>
    </citation>
    <scope>NUCLEOTIDE SEQUENCE [LARGE SCALE GENOMIC DNA]</scope>
    <source>
        <strain evidence="2">DSM 24786</strain>
    </source>
</reference>
<organism evidence="1 2">
    <name type="scientific">Cellulophaga fucicola</name>
    <dbReference type="NCBI Taxonomy" id="76595"/>
    <lineage>
        <taxon>Bacteria</taxon>
        <taxon>Pseudomonadati</taxon>
        <taxon>Bacteroidota</taxon>
        <taxon>Flavobacteriia</taxon>
        <taxon>Flavobacteriales</taxon>
        <taxon>Flavobacteriaceae</taxon>
        <taxon>Cellulophaga</taxon>
    </lineage>
</organism>
<accession>A0A1K1R085</accession>
<evidence type="ECO:0000313" key="2">
    <source>
        <dbReference type="Proteomes" id="UP000183257"/>
    </source>
</evidence>
<gene>
    <name evidence="1" type="ORF">SAMN05660313_03128</name>
</gene>
<dbReference type="Proteomes" id="UP000183257">
    <property type="component" value="Unassembled WGS sequence"/>
</dbReference>
<dbReference type="EMBL" id="FPIY01000006">
    <property type="protein sequence ID" value="SFW65437.1"/>
    <property type="molecule type" value="Genomic_DNA"/>
</dbReference>
<name>A0A1K1R085_9FLAO</name>
<proteinExistence type="predicted"/>
<dbReference type="STRING" id="76595.SAMN05660313_03128"/>
<dbReference type="RefSeq" id="WP_072304750.1">
    <property type="nucleotide sequence ID" value="NZ_FPIY01000006.1"/>
</dbReference>
<dbReference type="AlphaFoldDB" id="A0A1K1R085"/>
<sequence>MEKLEFLQKNIFTDLKNLNTGFDAEENYYFSELDFAMILERIEYFGIGIHTIKPYLNEEFANVKTNEDYRKKATDSKWYKRAFYDFKKATPGMLYSAEYKVSSKLLNKGKEEEGEEEKNTTEESN</sequence>
<dbReference type="OrthoDB" id="7066022at2"/>
<protein>
    <submittedName>
        <fullName evidence="1">Uncharacterized protein</fullName>
    </submittedName>
</protein>